<dbReference type="EMBL" id="CP009111">
    <property type="protein sequence ID" value="ANS28745.1"/>
    <property type="molecule type" value="Genomic_DNA"/>
</dbReference>
<dbReference type="EMBL" id="CP130953">
    <property type="protein sequence ID" value="WLF44332.1"/>
    <property type="molecule type" value="Genomic_DNA"/>
</dbReference>
<dbReference type="Proteomes" id="UP001066327">
    <property type="component" value="Unassembled WGS sequence"/>
</dbReference>
<dbReference type="Proteomes" id="UP001231166">
    <property type="component" value="Chromosome"/>
</dbReference>
<accession>A0A1B1K7Z5</accession>
<dbReference type="EMBL" id="JAPWIS010000038">
    <property type="protein sequence ID" value="MCZ4589934.1"/>
    <property type="molecule type" value="Genomic_DNA"/>
</dbReference>
<evidence type="ECO:0000313" key="1">
    <source>
        <dbReference type="EMBL" id="ANS28745.1"/>
    </source>
</evidence>
<reference evidence="2" key="2">
    <citation type="submission" date="2022-12" db="EMBL/GenBank/DDBJ databases">
        <authorList>
            <person name="Krivoruchko A.V."/>
            <person name="Elkin A."/>
        </authorList>
    </citation>
    <scope>NUCLEOTIDE SEQUENCE</scope>
    <source>
        <strain evidence="2">IEGM 249</strain>
    </source>
</reference>
<proteinExistence type="predicted"/>
<gene>
    <name evidence="2" type="ORF">O4328_40960</name>
    <name evidence="3" type="ORF">Q5707_20335</name>
    <name evidence="1" type="ORF">R1CP_20325</name>
</gene>
<evidence type="ECO:0000313" key="3">
    <source>
        <dbReference type="EMBL" id="WLF44332.1"/>
    </source>
</evidence>
<dbReference type="PATRIC" id="fig|37919.13.peg.4257"/>
<dbReference type="Proteomes" id="UP000186108">
    <property type="component" value="Chromosome"/>
</dbReference>
<organism evidence="1 4">
    <name type="scientific">Rhodococcus opacus</name>
    <name type="common">Nocardia opaca</name>
    <dbReference type="NCBI Taxonomy" id="37919"/>
    <lineage>
        <taxon>Bacteria</taxon>
        <taxon>Bacillati</taxon>
        <taxon>Actinomycetota</taxon>
        <taxon>Actinomycetes</taxon>
        <taxon>Mycobacteriales</taxon>
        <taxon>Nocardiaceae</taxon>
        <taxon>Rhodococcus</taxon>
    </lineage>
</organism>
<dbReference type="RefSeq" id="WP_005261917.1">
    <property type="nucleotide sequence ID" value="NZ_CAJUXZ010000012.1"/>
</dbReference>
<protein>
    <submittedName>
        <fullName evidence="1">Uncharacterized protein</fullName>
    </submittedName>
</protein>
<keyword evidence="5" id="KW-1185">Reference proteome</keyword>
<evidence type="ECO:0000313" key="5">
    <source>
        <dbReference type="Proteomes" id="UP001066327"/>
    </source>
</evidence>
<reference evidence="3" key="3">
    <citation type="submission" date="2023-07" db="EMBL/GenBank/DDBJ databases">
        <title>Genomic analysis of Rhodococcus opacus VOC-14 with glycol ethers degradation activity.</title>
        <authorList>
            <person name="Narkevich D.A."/>
            <person name="Hlushen A.M."/>
            <person name="Akhremchuk A.E."/>
            <person name="Sikolenko M.A."/>
            <person name="Valentovich L.N."/>
        </authorList>
    </citation>
    <scope>NUCLEOTIDE SEQUENCE</scope>
    <source>
        <strain evidence="3">VOC-14</strain>
    </source>
</reference>
<sequence>MNNDQRRALEHVRDTCAMLDSFLTTHPSDRPPERVRSATFEQLTDDLLDAVTAAQNAGVPEQRIFDSM</sequence>
<dbReference type="AlphaFoldDB" id="A0A1B1K7Z5"/>
<name>A0A1B1K7Z5_RHOOP</name>
<evidence type="ECO:0000313" key="2">
    <source>
        <dbReference type="EMBL" id="MCZ4589934.1"/>
    </source>
</evidence>
<reference evidence="1 4" key="1">
    <citation type="submission" date="2014-07" db="EMBL/GenBank/DDBJ databases">
        <authorList>
            <person name="Zhang J.E."/>
            <person name="Yang H."/>
            <person name="Guo J."/>
            <person name="Deng Z."/>
            <person name="Luo H."/>
            <person name="Luo M."/>
            <person name="Zhao B."/>
        </authorList>
    </citation>
    <scope>NUCLEOTIDE SEQUENCE [LARGE SCALE GENOMIC DNA]</scope>
    <source>
        <strain evidence="1 4">1CP</strain>
    </source>
</reference>
<evidence type="ECO:0000313" key="4">
    <source>
        <dbReference type="Proteomes" id="UP000186108"/>
    </source>
</evidence>